<dbReference type="Proteomes" id="UP000326759">
    <property type="component" value="Unassembled WGS sequence"/>
</dbReference>
<dbReference type="AlphaFoldDB" id="A0A5N5SYI2"/>
<proteinExistence type="predicted"/>
<feature type="region of interest" description="Disordered" evidence="1">
    <location>
        <begin position="152"/>
        <end position="172"/>
    </location>
</feature>
<comment type="caution">
    <text evidence="2">The sequence shown here is derived from an EMBL/GenBank/DDBJ whole genome shotgun (WGS) entry which is preliminary data.</text>
</comment>
<evidence type="ECO:0000313" key="2">
    <source>
        <dbReference type="EMBL" id="KAB7497730.1"/>
    </source>
</evidence>
<dbReference type="Pfam" id="PF11069">
    <property type="entry name" value="CFAP298"/>
    <property type="match status" value="1"/>
</dbReference>
<dbReference type="EMBL" id="SEYY01019996">
    <property type="protein sequence ID" value="KAB7497730.1"/>
    <property type="molecule type" value="Genomic_DNA"/>
</dbReference>
<organism evidence="2 3">
    <name type="scientific">Armadillidium nasatum</name>
    <dbReference type="NCBI Taxonomy" id="96803"/>
    <lineage>
        <taxon>Eukaryota</taxon>
        <taxon>Metazoa</taxon>
        <taxon>Ecdysozoa</taxon>
        <taxon>Arthropoda</taxon>
        <taxon>Crustacea</taxon>
        <taxon>Multicrustacea</taxon>
        <taxon>Malacostraca</taxon>
        <taxon>Eumalacostraca</taxon>
        <taxon>Peracarida</taxon>
        <taxon>Isopoda</taxon>
        <taxon>Oniscidea</taxon>
        <taxon>Crinocheta</taxon>
        <taxon>Armadillidiidae</taxon>
        <taxon>Armadillidium</taxon>
    </lineage>
</organism>
<dbReference type="InterPro" id="IPR021298">
    <property type="entry name" value="CFAP298"/>
</dbReference>
<accession>A0A5N5SYI2</accession>
<dbReference type="OrthoDB" id="276065at2759"/>
<keyword evidence="3" id="KW-1185">Reference proteome</keyword>
<sequence length="354" mass="41131">MYYRTFHDVKFVITKIKTQIFEIFIKCTQNINLLDLPNPAIPNEIKNSQKNYYQIYITILFPKVVKILKRNSFIKKIILAYILRKYLVMVILHVKRESESSFLYETNLDTLVKDAIKSLVEVYNGRLKVERLCLGIENILDSTVEASISEDLENTNLNEEPPPCDQPKKEKQYNKEKASTIFSKVVAEARGIISTTQIKSNICLSQQHIQEAVTILKGGVDIIFPNGLSLDHPLRKEFENREDLSGTQDEKLILYPVMTKIWFSSKVLEDGNKLSKYFGKNEKTKVIVKLQPRGSSAPPREPVLTEEEKKSIMMYEFKRREELKKLEEDEDNSYLDSEWADNLHLKKAFHGEDM</sequence>
<gene>
    <name evidence="2" type="ORF">Anas_01399</name>
</gene>
<evidence type="ECO:0000256" key="1">
    <source>
        <dbReference type="SAM" id="MobiDB-lite"/>
    </source>
</evidence>
<name>A0A5N5SYI2_9CRUS</name>
<dbReference type="GO" id="GO:0003352">
    <property type="term" value="P:regulation of cilium movement"/>
    <property type="evidence" value="ECO:0007669"/>
    <property type="project" value="InterPro"/>
</dbReference>
<reference evidence="2 3" key="1">
    <citation type="journal article" date="2019" name="PLoS Biol.">
        <title>Sex chromosomes control vertical transmission of feminizing Wolbachia symbionts in an isopod.</title>
        <authorList>
            <person name="Becking T."/>
            <person name="Chebbi M.A."/>
            <person name="Giraud I."/>
            <person name="Moumen B."/>
            <person name="Laverre T."/>
            <person name="Caubet Y."/>
            <person name="Peccoud J."/>
            <person name="Gilbert C."/>
            <person name="Cordaux R."/>
        </authorList>
    </citation>
    <scope>NUCLEOTIDE SEQUENCE [LARGE SCALE GENOMIC DNA]</scope>
    <source>
        <strain evidence="2">ANa2</strain>
        <tissue evidence="2">Whole body excluding digestive tract and cuticle</tissue>
    </source>
</reference>
<dbReference type="PANTHER" id="PTHR13238">
    <property type="entry name" value="PROTEIN C21ORF59"/>
    <property type="match status" value="1"/>
</dbReference>
<evidence type="ECO:0000313" key="3">
    <source>
        <dbReference type="Proteomes" id="UP000326759"/>
    </source>
</evidence>
<protein>
    <submittedName>
        <fullName evidence="2">Uncharacterized protein</fullName>
    </submittedName>
</protein>